<dbReference type="Proteomes" id="UP000736856">
    <property type="component" value="Unassembled WGS sequence"/>
</dbReference>
<keyword evidence="3" id="KW-0969">Cilium</keyword>
<accession>A0A937AKV0</accession>
<protein>
    <submittedName>
        <fullName evidence="3">Flagellar biosynthesis protein FlhB</fullName>
    </submittedName>
</protein>
<feature type="transmembrane region" description="Helical" evidence="2">
    <location>
        <begin position="184"/>
        <end position="216"/>
    </location>
</feature>
<dbReference type="PRINTS" id="PR00950">
    <property type="entry name" value="TYPE3IMSPROT"/>
</dbReference>
<dbReference type="InterPro" id="IPR029025">
    <property type="entry name" value="T3SS_substrate_exporter_C"/>
</dbReference>
<keyword evidence="2" id="KW-1133">Transmembrane helix</keyword>
<dbReference type="PANTHER" id="PTHR30531">
    <property type="entry name" value="FLAGELLAR BIOSYNTHETIC PROTEIN FLHB"/>
    <property type="match status" value="1"/>
</dbReference>
<evidence type="ECO:0000313" key="4">
    <source>
        <dbReference type="Proteomes" id="UP000736856"/>
    </source>
</evidence>
<feature type="transmembrane region" description="Helical" evidence="2">
    <location>
        <begin position="34"/>
        <end position="51"/>
    </location>
</feature>
<comment type="similarity">
    <text evidence="1">Belongs to the type III secretion exporter family.</text>
</comment>
<dbReference type="Gene3D" id="6.10.250.2080">
    <property type="match status" value="1"/>
</dbReference>
<organism evidence="3 4">
    <name type="scientific">Candidatus Liberibacter ctenarytainae</name>
    <dbReference type="NCBI Taxonomy" id="2020335"/>
    <lineage>
        <taxon>Bacteria</taxon>
        <taxon>Pseudomonadati</taxon>
        <taxon>Pseudomonadota</taxon>
        <taxon>Alphaproteobacteria</taxon>
        <taxon>Hyphomicrobiales</taxon>
        <taxon>Rhizobiaceae</taxon>
        <taxon>Liberibacter</taxon>
    </lineage>
</organism>
<keyword evidence="3" id="KW-0966">Cell projection</keyword>
<dbReference type="InterPro" id="IPR006135">
    <property type="entry name" value="T3SS_substrate_exporter"/>
</dbReference>
<keyword evidence="3" id="KW-0282">Flagellum</keyword>
<dbReference type="SUPFAM" id="SSF160544">
    <property type="entry name" value="EscU C-terminal domain-like"/>
    <property type="match status" value="1"/>
</dbReference>
<proteinExistence type="inferred from homology"/>
<dbReference type="PANTHER" id="PTHR30531:SF12">
    <property type="entry name" value="FLAGELLAR BIOSYNTHETIC PROTEIN FLHB"/>
    <property type="match status" value="1"/>
</dbReference>
<keyword evidence="2" id="KW-0472">Membrane</keyword>
<evidence type="ECO:0000313" key="3">
    <source>
        <dbReference type="EMBL" id="MBL0848627.1"/>
    </source>
</evidence>
<evidence type="ECO:0000256" key="2">
    <source>
        <dbReference type="SAM" id="Phobius"/>
    </source>
</evidence>
<dbReference type="GO" id="GO:0005886">
    <property type="term" value="C:plasma membrane"/>
    <property type="evidence" value="ECO:0007669"/>
    <property type="project" value="TreeGrafter"/>
</dbReference>
<name>A0A937AKV0_9HYPH</name>
<dbReference type="Pfam" id="PF01312">
    <property type="entry name" value="Bac_export_2"/>
    <property type="match status" value="1"/>
</dbReference>
<dbReference type="Gene3D" id="3.40.1690.10">
    <property type="entry name" value="secretion proteins EscU"/>
    <property type="match status" value="1"/>
</dbReference>
<evidence type="ECO:0000256" key="1">
    <source>
        <dbReference type="ARBA" id="ARBA00010690"/>
    </source>
</evidence>
<dbReference type="EMBL" id="SEOL01000001">
    <property type="protein sequence ID" value="MBL0848627.1"/>
    <property type="molecule type" value="Genomic_DNA"/>
</dbReference>
<sequence length="354" mass="40419">MSEEETSDNKTETPSTKKIEDALNQGNAPISREVPLFFSILAFLIYLSSFAPSEVHRLANSLRDFFERSPQWKLNTASHMMFIVVDIGLSAVKLVMPGLLLLMVFGIGSYLIQGIPSPNLNTIKPSLKRVSLREGIKRIYSVNNLMSFIKSILKIIVVGILIAISLKNYHIDMIKSITSHPQLILQQMFLVICKILIIILIFLALLTITDLGWTYYQWYIKLKMTKQEVKDEWKQAYGNPLLKSRQKSIARSRIRHRLMEATSRATLVITNPTHYALALRYVKEEHDAPIMLAKGQNLIAAKIREIAQENNIPIFEEPILARSLFKQVSINSSIPPIFYKAVAELIYKIYSTKR</sequence>
<feature type="transmembrane region" description="Helical" evidence="2">
    <location>
        <begin position="142"/>
        <end position="164"/>
    </location>
</feature>
<comment type="caution">
    <text evidence="3">The sequence shown here is derived from an EMBL/GenBank/DDBJ whole genome shotgun (WGS) entry which is preliminary data.</text>
</comment>
<feature type="transmembrane region" description="Helical" evidence="2">
    <location>
        <begin position="98"/>
        <end position="121"/>
    </location>
</feature>
<gene>
    <name evidence="3" type="ORF">EU981_00760</name>
</gene>
<dbReference type="AlphaFoldDB" id="A0A937AKV0"/>
<dbReference type="GO" id="GO:0009306">
    <property type="term" value="P:protein secretion"/>
    <property type="evidence" value="ECO:0007669"/>
    <property type="project" value="InterPro"/>
</dbReference>
<reference evidence="3" key="1">
    <citation type="submission" date="2019-02" db="EMBL/GenBank/DDBJ databases">
        <title>A novel Candidatus Liberibacter species associated with the New Zealand native fuchsia psyllid, Ctenarytaina fuchsiae.</title>
        <authorList>
            <person name="Thompson S.M."/>
            <person name="Jorgensen N."/>
            <person name="David C."/>
            <person name="Bulman S.R."/>
            <person name="Smith G.R."/>
        </authorList>
    </citation>
    <scope>NUCLEOTIDE SEQUENCE</scope>
    <source>
        <strain evidence="3">Oxford</strain>
    </source>
</reference>
<keyword evidence="2" id="KW-0812">Transmembrane</keyword>